<dbReference type="AlphaFoldDB" id="A0A915I1D3"/>
<dbReference type="WBParaSite" id="nRc.2.0.1.t07509-RA">
    <property type="protein sequence ID" value="nRc.2.0.1.t07509-RA"/>
    <property type="gene ID" value="nRc.2.0.1.g07509"/>
</dbReference>
<proteinExistence type="predicted"/>
<accession>A0A915I1D3</accession>
<dbReference type="Proteomes" id="UP000887565">
    <property type="component" value="Unplaced"/>
</dbReference>
<evidence type="ECO:0000313" key="1">
    <source>
        <dbReference type="Proteomes" id="UP000887565"/>
    </source>
</evidence>
<evidence type="ECO:0000313" key="2">
    <source>
        <dbReference type="WBParaSite" id="nRc.2.0.1.t07509-RA"/>
    </source>
</evidence>
<name>A0A915I1D3_ROMCU</name>
<protein>
    <submittedName>
        <fullName evidence="2">Uncharacterized protein</fullName>
    </submittedName>
</protein>
<keyword evidence="1" id="KW-1185">Reference proteome</keyword>
<sequence>MEVPFPETVGHAAIHMVNSKICQSPPLGGPAILRRSAPADSIEIPEPALAGAYFQTTTQTAPDEVSSENLEPVPALRRPVAAGAGLKIFHPAPPGEV</sequence>
<reference evidence="2" key="1">
    <citation type="submission" date="2022-11" db="UniProtKB">
        <authorList>
            <consortium name="WormBaseParasite"/>
        </authorList>
    </citation>
    <scope>IDENTIFICATION</scope>
</reference>
<organism evidence="1 2">
    <name type="scientific">Romanomermis culicivorax</name>
    <name type="common">Nematode worm</name>
    <dbReference type="NCBI Taxonomy" id="13658"/>
    <lineage>
        <taxon>Eukaryota</taxon>
        <taxon>Metazoa</taxon>
        <taxon>Ecdysozoa</taxon>
        <taxon>Nematoda</taxon>
        <taxon>Enoplea</taxon>
        <taxon>Dorylaimia</taxon>
        <taxon>Mermithida</taxon>
        <taxon>Mermithoidea</taxon>
        <taxon>Mermithidae</taxon>
        <taxon>Romanomermis</taxon>
    </lineage>
</organism>